<evidence type="ECO:0000259" key="4">
    <source>
        <dbReference type="SMART" id="SM00418"/>
    </source>
</evidence>
<dbReference type="PANTHER" id="PTHR33154:SF15">
    <property type="entry name" value="REGULATORY PROTEIN ARSR"/>
    <property type="match status" value="1"/>
</dbReference>
<evidence type="ECO:0000313" key="6">
    <source>
        <dbReference type="Proteomes" id="UP000292027"/>
    </source>
</evidence>
<dbReference type="InterPro" id="IPR011991">
    <property type="entry name" value="ArsR-like_HTH"/>
</dbReference>
<accession>A0A4Q7VY15</accession>
<dbReference type="InterPro" id="IPR036390">
    <property type="entry name" value="WH_DNA-bd_sf"/>
</dbReference>
<feature type="domain" description="HTH arsR-type" evidence="4">
    <location>
        <begin position="12"/>
        <end position="109"/>
    </location>
</feature>
<gene>
    <name evidence="5" type="ORF">EV645_8179</name>
</gene>
<dbReference type="SMART" id="SM00418">
    <property type="entry name" value="HTH_ARSR"/>
    <property type="match status" value="1"/>
</dbReference>
<dbReference type="CDD" id="cd00090">
    <property type="entry name" value="HTH_ARSR"/>
    <property type="match status" value="1"/>
</dbReference>
<keyword evidence="2" id="KW-0238">DNA-binding</keyword>
<evidence type="ECO:0000256" key="1">
    <source>
        <dbReference type="ARBA" id="ARBA00023015"/>
    </source>
</evidence>
<keyword evidence="6" id="KW-1185">Reference proteome</keyword>
<dbReference type="GO" id="GO:0003700">
    <property type="term" value="F:DNA-binding transcription factor activity"/>
    <property type="evidence" value="ECO:0007669"/>
    <property type="project" value="InterPro"/>
</dbReference>
<dbReference type="SUPFAM" id="SSF46785">
    <property type="entry name" value="Winged helix' DNA-binding domain"/>
    <property type="match status" value="1"/>
</dbReference>
<dbReference type="Pfam" id="PF12840">
    <property type="entry name" value="HTH_20"/>
    <property type="match status" value="1"/>
</dbReference>
<dbReference type="GO" id="GO:0003677">
    <property type="term" value="F:DNA binding"/>
    <property type="evidence" value="ECO:0007669"/>
    <property type="project" value="UniProtKB-KW"/>
</dbReference>
<dbReference type="Proteomes" id="UP000292027">
    <property type="component" value="Unassembled WGS sequence"/>
</dbReference>
<reference evidence="5 6" key="1">
    <citation type="journal article" date="2015" name="Stand. Genomic Sci.">
        <title>Genomic Encyclopedia of Bacterial and Archaeal Type Strains, Phase III: the genomes of soil and plant-associated and newly described type strains.</title>
        <authorList>
            <person name="Whitman W.B."/>
            <person name="Woyke T."/>
            <person name="Klenk H.P."/>
            <person name="Zhou Y."/>
            <person name="Lilburn T.G."/>
            <person name="Beck B.J."/>
            <person name="De Vos P."/>
            <person name="Vandamme P."/>
            <person name="Eisen J.A."/>
            <person name="Garrity G."/>
            <person name="Hugenholtz P."/>
            <person name="Kyrpides N.C."/>
        </authorList>
    </citation>
    <scope>NUCLEOTIDE SEQUENCE [LARGE SCALE GENOMIC DNA]</scope>
    <source>
        <strain evidence="5 6">VKM Ac-2540</strain>
    </source>
</reference>
<dbReference type="RefSeq" id="WP_130450432.1">
    <property type="nucleotide sequence ID" value="NZ_SHKR01000019.1"/>
</dbReference>
<dbReference type="PANTHER" id="PTHR33154">
    <property type="entry name" value="TRANSCRIPTIONAL REGULATOR, ARSR FAMILY"/>
    <property type="match status" value="1"/>
</dbReference>
<keyword evidence="1" id="KW-0805">Transcription regulation</keyword>
<dbReference type="InterPro" id="IPR036388">
    <property type="entry name" value="WH-like_DNA-bd_sf"/>
</dbReference>
<comment type="caution">
    <text evidence="5">The sequence shown here is derived from an EMBL/GenBank/DDBJ whole genome shotgun (WGS) entry which is preliminary data.</text>
</comment>
<evidence type="ECO:0000256" key="3">
    <source>
        <dbReference type="ARBA" id="ARBA00023163"/>
    </source>
</evidence>
<dbReference type="OrthoDB" id="7945987at2"/>
<evidence type="ECO:0000313" key="5">
    <source>
        <dbReference type="EMBL" id="RZU01349.1"/>
    </source>
</evidence>
<dbReference type="AlphaFoldDB" id="A0A4Q7VY15"/>
<sequence>MPDPHRRLSDPRELNALAHPVRMAIIELLSVSGPLTATELADRLDETPANCSWHLRKLAQHGFVEEAAGGKGRQRPWQVPGLGFRWDEEHASGSLDERRAAQALSEVVMGRAIDRLREAQQRAPEAPEEWRAANSNTEMVAWLTADELKEMNEAINAVLDRHVERLTDPTQRPAGSRLCEFVAWGVPVYFPGVEPA</sequence>
<keyword evidence="3" id="KW-0804">Transcription</keyword>
<organism evidence="5 6">
    <name type="scientific">Kribbella rubisoli</name>
    <dbReference type="NCBI Taxonomy" id="3075929"/>
    <lineage>
        <taxon>Bacteria</taxon>
        <taxon>Bacillati</taxon>
        <taxon>Actinomycetota</taxon>
        <taxon>Actinomycetes</taxon>
        <taxon>Propionibacteriales</taxon>
        <taxon>Kribbellaceae</taxon>
        <taxon>Kribbella</taxon>
    </lineage>
</organism>
<evidence type="ECO:0000256" key="2">
    <source>
        <dbReference type="ARBA" id="ARBA00023125"/>
    </source>
</evidence>
<name>A0A4Q7VY15_9ACTN</name>
<dbReference type="EMBL" id="SHKR01000019">
    <property type="protein sequence ID" value="RZU01349.1"/>
    <property type="molecule type" value="Genomic_DNA"/>
</dbReference>
<dbReference type="InterPro" id="IPR051081">
    <property type="entry name" value="HTH_MetalResp_TranReg"/>
</dbReference>
<protein>
    <submittedName>
        <fullName evidence="5">ArsR family transcriptional regulator</fullName>
    </submittedName>
</protein>
<dbReference type="Gene3D" id="1.10.10.10">
    <property type="entry name" value="Winged helix-like DNA-binding domain superfamily/Winged helix DNA-binding domain"/>
    <property type="match status" value="1"/>
</dbReference>
<dbReference type="InterPro" id="IPR001845">
    <property type="entry name" value="HTH_ArsR_DNA-bd_dom"/>
</dbReference>
<proteinExistence type="predicted"/>